<name>A0A090KSG2_STRRB</name>
<dbReference type="OrthoDB" id="5806405at2759"/>
<protein>
    <submittedName>
        <fullName evidence="2 4">Uncharacterized protein</fullName>
    </submittedName>
</protein>
<keyword evidence="1" id="KW-0732">Signal</keyword>
<reference evidence="4" key="3">
    <citation type="submission" date="2020-12" db="UniProtKB">
        <authorList>
            <consortium name="WormBaseParasite"/>
        </authorList>
    </citation>
    <scope>IDENTIFICATION</scope>
</reference>
<dbReference type="Proteomes" id="UP000035682">
    <property type="component" value="Unplaced"/>
</dbReference>
<sequence length="235" mass="28032">MTFNILKKTLSFFILSIILLFSLKCNAKKENSNNDKIFNINENKEDDNIYNHSLIFDRNTTYFCSYYSKCLDILEERHRECLMYSKKNEKHNSKKCELGKKSFQKMINGSILRKIEITKDCVNKNILESQNMDISDRKKNKCNKIIKKYFDNIKIPRNLDTIKENYNKGKDKIKKPLKQIRRCYKTKKFWQKQCYTLSKCCSIGKKCEMGNGKFKKIKLTKERKNLDDITCNDDK</sequence>
<proteinExistence type="predicted"/>
<keyword evidence="3" id="KW-1185">Reference proteome</keyword>
<dbReference type="RefSeq" id="XP_024499664.1">
    <property type="nucleotide sequence ID" value="XM_024644996.1"/>
</dbReference>
<dbReference type="CTD" id="36385265"/>
<dbReference type="AlphaFoldDB" id="A0A090KSG2"/>
<evidence type="ECO:0000313" key="2">
    <source>
        <dbReference type="EMBL" id="CEF60455.1"/>
    </source>
</evidence>
<dbReference type="EMBL" id="LN609399">
    <property type="protein sequence ID" value="CEF60455.1"/>
    <property type="molecule type" value="Genomic_DNA"/>
</dbReference>
<dbReference type="WormBase" id="SRAE_X000219400">
    <property type="protein sequence ID" value="SRP02666"/>
    <property type="gene ID" value="WBGene00267771"/>
</dbReference>
<dbReference type="GeneID" id="36385265"/>
<feature type="signal peptide" evidence="1">
    <location>
        <begin position="1"/>
        <end position="27"/>
    </location>
</feature>
<evidence type="ECO:0000256" key="1">
    <source>
        <dbReference type="SAM" id="SignalP"/>
    </source>
</evidence>
<evidence type="ECO:0000313" key="5">
    <source>
        <dbReference type="WormBase" id="SRAE_X000219400"/>
    </source>
</evidence>
<gene>
    <name evidence="2 4 5" type="ORF">SRAE_X000219400</name>
</gene>
<evidence type="ECO:0000313" key="3">
    <source>
        <dbReference type="Proteomes" id="UP000035682"/>
    </source>
</evidence>
<evidence type="ECO:0000313" key="4">
    <source>
        <dbReference type="WBParaSite" id="SRAE_X000219400.1"/>
    </source>
</evidence>
<organism evidence="2">
    <name type="scientific">Strongyloides ratti</name>
    <name type="common">Parasitic roundworm</name>
    <dbReference type="NCBI Taxonomy" id="34506"/>
    <lineage>
        <taxon>Eukaryota</taxon>
        <taxon>Metazoa</taxon>
        <taxon>Ecdysozoa</taxon>
        <taxon>Nematoda</taxon>
        <taxon>Chromadorea</taxon>
        <taxon>Rhabditida</taxon>
        <taxon>Tylenchina</taxon>
        <taxon>Panagrolaimomorpha</taxon>
        <taxon>Strongyloidoidea</taxon>
        <taxon>Strongyloididae</taxon>
        <taxon>Strongyloides</taxon>
    </lineage>
</organism>
<feature type="chain" id="PRO_5015030097" evidence="1">
    <location>
        <begin position="28"/>
        <end position="235"/>
    </location>
</feature>
<reference evidence="2" key="2">
    <citation type="submission" date="2014-09" db="EMBL/GenBank/DDBJ databases">
        <authorList>
            <person name="Aslett A.Martin."/>
        </authorList>
    </citation>
    <scope>NUCLEOTIDE SEQUENCE</scope>
    <source>
        <strain evidence="2">ED321 Heterogonic</strain>
    </source>
</reference>
<accession>A0A090KSG2</accession>
<dbReference type="WBParaSite" id="SRAE_X000219400.1">
    <property type="protein sequence ID" value="SRAE_X000219400.1"/>
    <property type="gene ID" value="WBGene00267771"/>
</dbReference>
<reference evidence="3" key="1">
    <citation type="submission" date="2014-09" db="EMBL/GenBank/DDBJ databases">
        <authorList>
            <person name="Martin A.A."/>
        </authorList>
    </citation>
    <scope>NUCLEOTIDE SEQUENCE</scope>
    <source>
        <strain evidence="3">ED321</strain>
    </source>
</reference>